<dbReference type="InterPro" id="IPR004613">
    <property type="entry name" value="RNase_J"/>
</dbReference>
<dbReference type="CDD" id="cd07714">
    <property type="entry name" value="RNaseJ_MBL-fold"/>
    <property type="match status" value="1"/>
</dbReference>
<dbReference type="Proteomes" id="UP000009296">
    <property type="component" value="Chromosome"/>
</dbReference>
<comment type="cofactor">
    <cofactor evidence="8">
        <name>Zn(2+)</name>
        <dbReference type="ChEBI" id="CHEBI:29105"/>
    </cofactor>
    <text evidence="8">Binds 2 Zn(2+) ions per subunit. It is not clear if Zn(2+) or Mg(2+) is physiologically important.</text>
</comment>
<organism evidence="10 11">
    <name type="scientific">Methanothermococcus okinawensis (strain DSM 14208 / JCM 11175 / IH1)</name>
    <dbReference type="NCBI Taxonomy" id="647113"/>
    <lineage>
        <taxon>Archaea</taxon>
        <taxon>Methanobacteriati</taxon>
        <taxon>Methanobacteriota</taxon>
        <taxon>Methanomada group</taxon>
        <taxon>Methanococci</taxon>
        <taxon>Methanococcales</taxon>
        <taxon>Methanococcaceae</taxon>
        <taxon>Methanothermococcus</taxon>
    </lineage>
</organism>
<gene>
    <name evidence="8" type="primary">rnj</name>
    <name evidence="10" type="ordered locus">Metok_0758</name>
</gene>
<evidence type="ECO:0000256" key="1">
    <source>
        <dbReference type="ARBA" id="ARBA00022490"/>
    </source>
</evidence>
<dbReference type="GO" id="GO:0006401">
    <property type="term" value="P:RNA catabolic process"/>
    <property type="evidence" value="ECO:0007669"/>
    <property type="project" value="UniProtKB-UniRule"/>
</dbReference>
<dbReference type="GO" id="GO:0005737">
    <property type="term" value="C:cytoplasm"/>
    <property type="evidence" value="ECO:0007669"/>
    <property type="project" value="UniProtKB-SubCell"/>
</dbReference>
<keyword evidence="3 8" id="KW-0479">Metal-binding</keyword>
<dbReference type="InterPro" id="IPR001587">
    <property type="entry name" value="RNase_J_CS"/>
</dbReference>
<evidence type="ECO:0000256" key="5">
    <source>
        <dbReference type="ARBA" id="ARBA00022833"/>
    </source>
</evidence>
<keyword evidence="4 8" id="KW-0378">Hydrolase</keyword>
<keyword evidence="7 8" id="KW-0694">RNA-binding</keyword>
<dbReference type="SMART" id="SM00849">
    <property type="entry name" value="Lactamase_B"/>
    <property type="match status" value="1"/>
</dbReference>
<evidence type="ECO:0000256" key="8">
    <source>
        <dbReference type="HAMAP-Rule" id="MF_01492"/>
    </source>
</evidence>
<feature type="binding site" evidence="8">
    <location>
        <begin position="410"/>
        <end position="414"/>
    </location>
    <ligand>
        <name>substrate</name>
    </ligand>
</feature>
<dbReference type="InterPro" id="IPR030879">
    <property type="entry name" value="RNase_J_arc"/>
</dbReference>
<comment type="function">
    <text evidence="8">An RNase that has 5'-3' exonuclease activity. May be involved in RNA degradation.</text>
</comment>
<evidence type="ECO:0000256" key="6">
    <source>
        <dbReference type="ARBA" id="ARBA00022839"/>
    </source>
</evidence>
<feature type="binding site" evidence="8">
    <location>
        <position position="436"/>
    </location>
    <ligand>
        <name>Zn(2+)</name>
        <dbReference type="ChEBI" id="CHEBI:29105"/>
        <label>2</label>
        <note>catalytic</note>
    </ligand>
</feature>
<feature type="binding site" evidence="8">
    <location>
        <position position="200"/>
    </location>
    <ligand>
        <name>Zn(2+)</name>
        <dbReference type="ChEBI" id="CHEBI:29105"/>
        <label>1</label>
        <note>catalytic</note>
    </ligand>
</feature>
<feature type="binding site" evidence="8">
    <location>
        <position position="112"/>
    </location>
    <ligand>
        <name>Zn(2+)</name>
        <dbReference type="ChEBI" id="CHEBI:29105"/>
        <label>2</label>
        <note>catalytic</note>
    </ligand>
</feature>
<dbReference type="InterPro" id="IPR036866">
    <property type="entry name" value="RibonucZ/Hydroxyglut_hydro"/>
</dbReference>
<feature type="binding site" evidence="8">
    <location>
        <position position="110"/>
    </location>
    <ligand>
        <name>Zn(2+)</name>
        <dbReference type="ChEBI" id="CHEBI:29105"/>
        <label>1</label>
        <note>catalytic</note>
    </ligand>
</feature>
<feature type="binding site" evidence="8">
    <location>
        <position position="178"/>
    </location>
    <ligand>
        <name>Zn(2+)</name>
        <dbReference type="ChEBI" id="CHEBI:29105"/>
        <label>1</label>
        <note>catalytic</note>
    </ligand>
</feature>
<dbReference type="EC" id="3.1.-.-" evidence="8"/>
<dbReference type="PANTHER" id="PTHR43694">
    <property type="entry name" value="RIBONUCLEASE J"/>
    <property type="match status" value="1"/>
</dbReference>
<comment type="subcellular location">
    <subcellularLocation>
        <location evidence="8">Cytoplasm</location>
    </subcellularLocation>
</comment>
<dbReference type="InterPro" id="IPR055132">
    <property type="entry name" value="RNase_J_b_CASP"/>
</dbReference>
<dbReference type="eggNOG" id="arCOG00546">
    <property type="taxonomic scope" value="Archaea"/>
</dbReference>
<dbReference type="GO" id="GO:0003723">
    <property type="term" value="F:RNA binding"/>
    <property type="evidence" value="ECO:0007669"/>
    <property type="project" value="UniProtKB-KW"/>
</dbReference>
<dbReference type="STRING" id="647113.Metok_0758"/>
<feature type="binding site" evidence="8">
    <location>
        <position position="113"/>
    </location>
    <ligand>
        <name>Zn(2+)</name>
        <dbReference type="ChEBI" id="CHEBI:29105"/>
        <label>2</label>
        <note>catalytic</note>
    </ligand>
</feature>
<feature type="domain" description="Metallo-beta-lactamase" evidence="9">
    <location>
        <begin position="42"/>
        <end position="251"/>
    </location>
</feature>
<dbReference type="AlphaFoldDB" id="F8AM50"/>
<dbReference type="Pfam" id="PF07521">
    <property type="entry name" value="RMMBL"/>
    <property type="match status" value="1"/>
</dbReference>
<comment type="subunit">
    <text evidence="8">Homodimer.</text>
</comment>
<dbReference type="PANTHER" id="PTHR43694:SF1">
    <property type="entry name" value="RIBONUCLEASE J"/>
    <property type="match status" value="1"/>
</dbReference>
<dbReference type="InterPro" id="IPR001279">
    <property type="entry name" value="Metallo-B-lactamas"/>
</dbReference>
<name>F8AM50_METOI</name>
<reference evidence="10" key="1">
    <citation type="submission" date="2011-05" db="EMBL/GenBank/DDBJ databases">
        <title>Complete sequence of chromosome of Methanothermococcus okinawensis IH1.</title>
        <authorList>
            <consortium name="US DOE Joint Genome Institute"/>
            <person name="Lucas S."/>
            <person name="Han J."/>
            <person name="Lapidus A."/>
            <person name="Cheng J.-F."/>
            <person name="Goodwin L."/>
            <person name="Pitluck S."/>
            <person name="Peters L."/>
            <person name="Mikhailova N."/>
            <person name="Held B."/>
            <person name="Han C."/>
            <person name="Tapia R."/>
            <person name="Land M."/>
            <person name="Hauser L."/>
            <person name="Kyrpides N."/>
            <person name="Ivanova N."/>
            <person name="Pagani I."/>
            <person name="Sieprawska-Lupa M."/>
            <person name="Takai K."/>
            <person name="Miyazaki J."/>
            <person name="Whitman W."/>
            <person name="Woyke T."/>
        </authorList>
    </citation>
    <scope>NUCLEOTIDE SEQUENCE</scope>
    <source>
        <strain evidence="10">IH1</strain>
    </source>
</reference>
<dbReference type="Gene3D" id="3.60.15.10">
    <property type="entry name" value="Ribonuclease Z/Hydroxyacylglutathione hydrolase-like"/>
    <property type="match status" value="1"/>
</dbReference>
<evidence type="ECO:0000313" key="10">
    <source>
        <dbReference type="EMBL" id="AEH06735.1"/>
    </source>
</evidence>
<dbReference type="Gene3D" id="3.40.50.10710">
    <property type="entry name" value="Metallo-hydrolase/oxidoreductase"/>
    <property type="match status" value="1"/>
</dbReference>
<dbReference type="SUPFAM" id="SSF56281">
    <property type="entry name" value="Metallo-hydrolase/oxidoreductase"/>
    <property type="match status" value="1"/>
</dbReference>
<evidence type="ECO:0000256" key="4">
    <source>
        <dbReference type="ARBA" id="ARBA00022801"/>
    </source>
</evidence>
<dbReference type="HOGENOM" id="CLU_008727_4_1_2"/>
<keyword evidence="1 8" id="KW-0963">Cytoplasm</keyword>
<dbReference type="InterPro" id="IPR042173">
    <property type="entry name" value="RNase_J_2"/>
</dbReference>
<keyword evidence="2 8" id="KW-0540">Nuclease</keyword>
<dbReference type="PROSITE" id="PS01292">
    <property type="entry name" value="UPF0036"/>
    <property type="match status" value="1"/>
</dbReference>
<keyword evidence="6 8" id="KW-0269">Exonuclease</keyword>
<evidence type="ECO:0000256" key="3">
    <source>
        <dbReference type="ARBA" id="ARBA00022723"/>
    </source>
</evidence>
<dbReference type="HAMAP" id="MF_01492">
    <property type="entry name" value="RNase_J_arch"/>
    <property type="match status" value="1"/>
</dbReference>
<sequence length="475" mass="53098">MIFILLYLAKKFRMKNKIKNKVKGSDILQLEVVAIGGYEEVGRNMTAVNVDGEIIIFDMGLRLDRVMIHEDSDVSKMHSLNLIEMGVIPDDTVMKNIEGEVKAIVVSHGHLDHIGAITKLAHRYNAPIIGTPYTLELVKREILSEKKFDVRNPLITLNAKETMDLTPNLSLEFIKITHSIPDAVLPVLHTPYGAIVYGNDFKFDNIPIVGEKPDYRAIKKVGKKGVICMISESTRVNFEGKTPSEGVAASLLKNDLLGTDNENNGVVITTFSSHIARIKSITEIAERMGRIPVLIGRSMAKYCGIAEDIGLVEFPKNTKMAGDPTSVDRIFHQVMKEGKEKYMLVVTGHQGEEGAVLSRMATNKTPFRFERHDQVVFSADVIPNPMNAAQRYMLEARLKLAGVRLFKGAHVSGHAAKEDHRDMIRWLNPEHIIPAHGDFNLTATYAKLAEEEGYRLGEDVHLLRNGQSLKFERII</sequence>
<dbReference type="KEGG" id="mok:Metok_0758"/>
<dbReference type="GO" id="GO:0004534">
    <property type="term" value="F:5'-3' RNA exonuclease activity"/>
    <property type="evidence" value="ECO:0007669"/>
    <property type="project" value="UniProtKB-UniRule"/>
</dbReference>
<accession>F8AM50</accession>
<comment type="similarity">
    <text evidence="8">Belongs to the metallo-beta-lactamase superfamily. RNA-metabolizing metallo-beta-lactamase-like family. Archaeal RNase J subfamily.</text>
</comment>
<evidence type="ECO:0000256" key="2">
    <source>
        <dbReference type="ARBA" id="ARBA00022722"/>
    </source>
</evidence>
<proteinExistence type="inferred from homology"/>
<keyword evidence="5 8" id="KW-0862">Zinc</keyword>
<feature type="binding site" evidence="8">
    <location>
        <position position="108"/>
    </location>
    <ligand>
        <name>Zn(2+)</name>
        <dbReference type="ChEBI" id="CHEBI:29105"/>
        <label>1</label>
        <note>catalytic</note>
    </ligand>
</feature>
<dbReference type="NCBIfam" id="TIGR00649">
    <property type="entry name" value="MG423"/>
    <property type="match status" value="1"/>
</dbReference>
<dbReference type="Pfam" id="PF22505">
    <property type="entry name" value="RNase_J_b_CASP"/>
    <property type="match status" value="1"/>
</dbReference>
<feature type="binding site" evidence="8">
    <location>
        <position position="200"/>
    </location>
    <ligand>
        <name>Zn(2+)</name>
        <dbReference type="ChEBI" id="CHEBI:29105"/>
        <label>2</label>
        <note>catalytic</note>
    </ligand>
</feature>
<keyword evidence="11" id="KW-1185">Reference proteome</keyword>
<evidence type="ECO:0000256" key="7">
    <source>
        <dbReference type="ARBA" id="ARBA00022884"/>
    </source>
</evidence>
<evidence type="ECO:0000313" key="11">
    <source>
        <dbReference type="Proteomes" id="UP000009296"/>
    </source>
</evidence>
<evidence type="ECO:0000259" key="9">
    <source>
        <dbReference type="SMART" id="SM00849"/>
    </source>
</evidence>
<dbReference type="EMBL" id="CP002792">
    <property type="protein sequence ID" value="AEH06735.1"/>
    <property type="molecule type" value="Genomic_DNA"/>
</dbReference>
<dbReference type="InterPro" id="IPR011108">
    <property type="entry name" value="RMMBL"/>
</dbReference>
<dbReference type="Pfam" id="PF12706">
    <property type="entry name" value="Lactamase_B_2"/>
    <property type="match status" value="1"/>
</dbReference>
<protein>
    <recommendedName>
        <fullName evidence="8">Ribonuclease J</fullName>
        <shortName evidence="8">RNase J</shortName>
        <ecNumber evidence="8">3.1.-.-</ecNumber>
    </recommendedName>
</protein>
<dbReference type="GO" id="GO:0008270">
    <property type="term" value="F:zinc ion binding"/>
    <property type="evidence" value="ECO:0007669"/>
    <property type="project" value="UniProtKB-UniRule"/>
</dbReference>